<accession>A0A2S2F829</accession>
<sequence length="191" mass="20261">MSTVGKEDETIIDAGGDDQQQLGGSGNGGDASGSQDLSTSTKNNEDHLSQVDEKPVSPKLDQSTKSDGVAAADPEPQQKSKRTTKSTTKQVPKPETVQPLATTQATNTVDSVTAGDSGSKQEEPEQAALDPLDLEITNHGSETSCMVTRKIIPHGETIVLRYGSMRDKHLAMGNFAQINALSGFKRFTFEG</sequence>
<reference evidence="2" key="1">
    <citation type="submission" date="2019-08" db="EMBL/GenBank/DDBJ databases">
        <title>The complete genome of Acinetobacter defluvii strain WCHAD010030.</title>
        <authorList>
            <person name="Hu Y."/>
            <person name="Qin J."/>
            <person name="Feng Y."/>
            <person name="Zong Z."/>
        </authorList>
    </citation>
    <scope>NUCLEOTIDE SEQUENCE</scope>
    <source>
        <strain evidence="2">WCHA30</strain>
        <plasmid evidence="2">p1_010030</plasmid>
    </source>
</reference>
<evidence type="ECO:0000313" key="2">
    <source>
        <dbReference type="EMBL" id="AWL27141.1"/>
    </source>
</evidence>
<geneLocation type="plasmid" evidence="2 3">
    <name>p1_010030</name>
</geneLocation>
<protein>
    <submittedName>
        <fullName evidence="2">Uncharacterized protein</fullName>
    </submittedName>
</protein>
<feature type="compositionally biased region" description="Low complexity" evidence="1">
    <location>
        <begin position="13"/>
        <end position="22"/>
    </location>
</feature>
<dbReference type="OrthoDB" id="9831322at2"/>
<evidence type="ECO:0000256" key="1">
    <source>
        <dbReference type="SAM" id="MobiDB-lite"/>
    </source>
</evidence>
<dbReference type="Proteomes" id="UP000245977">
    <property type="component" value="Plasmid p1_010030"/>
</dbReference>
<feature type="region of interest" description="Disordered" evidence="1">
    <location>
        <begin position="1"/>
        <end position="129"/>
    </location>
</feature>
<proteinExistence type="predicted"/>
<name>A0A2S2F829_9GAMM</name>
<feature type="compositionally biased region" description="Polar residues" evidence="1">
    <location>
        <begin position="99"/>
        <end position="118"/>
    </location>
</feature>
<dbReference type="KEGG" id="adv:DJ533_00205"/>
<dbReference type="RefSeq" id="WP_065994791.1">
    <property type="nucleotide sequence ID" value="NZ_CP029389.2"/>
</dbReference>
<keyword evidence="2" id="KW-0614">Plasmid</keyword>
<dbReference type="AlphaFoldDB" id="A0A2S2F829"/>
<gene>
    <name evidence="2" type="ORF">DJ533_00205</name>
</gene>
<keyword evidence="3" id="KW-1185">Reference proteome</keyword>
<organism evidence="2 3">
    <name type="scientific">Acinetobacter defluvii</name>
    <dbReference type="NCBI Taxonomy" id="1871111"/>
    <lineage>
        <taxon>Bacteria</taxon>
        <taxon>Pseudomonadati</taxon>
        <taxon>Pseudomonadota</taxon>
        <taxon>Gammaproteobacteria</taxon>
        <taxon>Moraxellales</taxon>
        <taxon>Moraxellaceae</taxon>
        <taxon>Acinetobacter</taxon>
    </lineage>
</organism>
<dbReference type="STRING" id="1871111.GCA_001704615_00910"/>
<dbReference type="EMBL" id="CP029389">
    <property type="protein sequence ID" value="AWL27141.1"/>
    <property type="molecule type" value="Genomic_DNA"/>
</dbReference>
<evidence type="ECO:0000313" key="3">
    <source>
        <dbReference type="Proteomes" id="UP000245977"/>
    </source>
</evidence>
<feature type="compositionally biased region" description="Basic and acidic residues" evidence="1">
    <location>
        <begin position="43"/>
        <end position="56"/>
    </location>
</feature>